<sequence>MKAKFLNISGIEVLSRENMKQIKGQAKLDFSKCGCDCRGSVTGPDYCRIYFACAQVYTCQEEM</sequence>
<accession>A0ABY4HNK7</accession>
<dbReference type="EMBL" id="CP090145">
    <property type="protein sequence ID" value="UOX34160.1"/>
    <property type="molecule type" value="Genomic_DNA"/>
</dbReference>
<evidence type="ECO:0000313" key="2">
    <source>
        <dbReference type="Proteomes" id="UP000830454"/>
    </source>
</evidence>
<name>A0ABY4HNK7_9FLAO</name>
<gene>
    <name evidence="1" type="ORF">LXD69_01285</name>
</gene>
<dbReference type="RefSeq" id="WP_045968536.1">
    <property type="nucleotide sequence ID" value="NZ_CP090145.1"/>
</dbReference>
<organism evidence="1 2">
    <name type="scientific">Flavobacterium sediminilitoris</name>
    <dbReference type="NCBI Taxonomy" id="2024526"/>
    <lineage>
        <taxon>Bacteria</taxon>
        <taxon>Pseudomonadati</taxon>
        <taxon>Bacteroidota</taxon>
        <taxon>Flavobacteriia</taxon>
        <taxon>Flavobacteriales</taxon>
        <taxon>Flavobacteriaceae</taxon>
        <taxon>Flavobacterium</taxon>
    </lineage>
</organism>
<proteinExistence type="predicted"/>
<dbReference type="Proteomes" id="UP000830454">
    <property type="component" value="Chromosome"/>
</dbReference>
<reference evidence="1" key="2">
    <citation type="submission" date="2022-04" db="EMBL/GenBank/DDBJ databases">
        <title>Complete Genome Sequence of Flavobacterium sediminilitoris YSM-43, Isolated from a Tidal Sediment.</title>
        <authorList>
            <person name="Lee P.A."/>
        </authorList>
    </citation>
    <scope>NUCLEOTIDE SEQUENCE</scope>
    <source>
        <strain evidence="1">YSM-43</strain>
    </source>
</reference>
<keyword evidence="2" id="KW-1185">Reference proteome</keyword>
<protein>
    <recommendedName>
        <fullName evidence="3">Natural product</fullName>
    </recommendedName>
</protein>
<evidence type="ECO:0000313" key="1">
    <source>
        <dbReference type="EMBL" id="UOX34160.1"/>
    </source>
</evidence>
<reference evidence="1" key="1">
    <citation type="submission" date="2021-12" db="EMBL/GenBank/DDBJ databases">
        <authorList>
            <person name="Cha I.-T."/>
            <person name="Lee K.-E."/>
            <person name="Park S.-J."/>
        </authorList>
    </citation>
    <scope>NUCLEOTIDE SEQUENCE</scope>
    <source>
        <strain evidence="1">YSM-43</strain>
    </source>
</reference>
<evidence type="ECO:0008006" key="3">
    <source>
        <dbReference type="Google" id="ProtNLM"/>
    </source>
</evidence>